<dbReference type="GO" id="GO:0046872">
    <property type="term" value="F:metal ion binding"/>
    <property type="evidence" value="ECO:0007669"/>
    <property type="project" value="UniProtKB-KW"/>
</dbReference>
<evidence type="ECO:0000256" key="5">
    <source>
        <dbReference type="ARBA" id="ARBA00022617"/>
    </source>
</evidence>
<evidence type="ECO:0000256" key="7">
    <source>
        <dbReference type="ARBA" id="ARBA00022723"/>
    </source>
</evidence>
<dbReference type="InterPro" id="IPR052168">
    <property type="entry name" value="Cytochrome_b561_oxidase"/>
</dbReference>
<dbReference type="InterPro" id="IPR011577">
    <property type="entry name" value="Cyt_b561_bac/Ni-Hgenase"/>
</dbReference>
<dbReference type="InterPro" id="IPR016174">
    <property type="entry name" value="Di-haem_cyt_TM"/>
</dbReference>
<keyword evidence="9 13" id="KW-1133">Transmembrane helix</keyword>
<dbReference type="EMBL" id="CP043498">
    <property type="protein sequence ID" value="QFY61609.1"/>
    <property type="molecule type" value="Genomic_DNA"/>
</dbReference>
<keyword evidence="8" id="KW-0249">Electron transport</keyword>
<sequence>MRSTPVDAFSLPQRLLHWGMALLIFFNLLFPDGMNEWHRAMRHGNVPSADQVAAANIHAYVGIAILVLAIVRVCLRLLQGAPAEIEDEPLLFRVAAKAVHVGLYAFIFVMPLTGIAAYYFGANTAGSLHADVLKVILWVLIAAHVAGALVHQFYWKTNVLRRMTVGR</sequence>
<dbReference type="RefSeq" id="WP_153271716.1">
    <property type="nucleotide sequence ID" value="NZ_CP043498.1"/>
</dbReference>
<evidence type="ECO:0000256" key="8">
    <source>
        <dbReference type="ARBA" id="ARBA00022982"/>
    </source>
</evidence>
<comment type="subcellular location">
    <subcellularLocation>
        <location evidence="2">Cell membrane</location>
        <topology evidence="2">Multi-pass membrane protein</topology>
    </subcellularLocation>
</comment>
<evidence type="ECO:0000256" key="4">
    <source>
        <dbReference type="ARBA" id="ARBA00022475"/>
    </source>
</evidence>
<evidence type="ECO:0000256" key="2">
    <source>
        <dbReference type="ARBA" id="ARBA00004651"/>
    </source>
</evidence>
<evidence type="ECO:0000256" key="6">
    <source>
        <dbReference type="ARBA" id="ARBA00022692"/>
    </source>
</evidence>
<name>A0A5Q0CCZ1_9HYPH</name>
<evidence type="ECO:0000256" key="12">
    <source>
        <dbReference type="ARBA" id="ARBA00037975"/>
    </source>
</evidence>
<keyword evidence="3" id="KW-0813">Transport</keyword>
<comment type="cofactor">
    <cofactor evidence="1">
        <name>heme b</name>
        <dbReference type="ChEBI" id="CHEBI:60344"/>
    </cofactor>
</comment>
<feature type="transmembrane region" description="Helical" evidence="13">
    <location>
        <begin position="98"/>
        <end position="120"/>
    </location>
</feature>
<proteinExistence type="inferred from homology"/>
<dbReference type="PANTHER" id="PTHR30529">
    <property type="entry name" value="CYTOCHROME B561"/>
    <property type="match status" value="1"/>
</dbReference>
<evidence type="ECO:0000313" key="16">
    <source>
        <dbReference type="Proteomes" id="UP000326881"/>
    </source>
</evidence>
<evidence type="ECO:0000256" key="10">
    <source>
        <dbReference type="ARBA" id="ARBA00023004"/>
    </source>
</evidence>
<accession>A0A5Q0CCZ1</accession>
<dbReference type="GO" id="GO:0005886">
    <property type="term" value="C:plasma membrane"/>
    <property type="evidence" value="ECO:0007669"/>
    <property type="project" value="UniProtKB-SubCell"/>
</dbReference>
<keyword evidence="16" id="KW-1185">Reference proteome</keyword>
<evidence type="ECO:0000256" key="3">
    <source>
        <dbReference type="ARBA" id="ARBA00022448"/>
    </source>
</evidence>
<feature type="transmembrane region" description="Helical" evidence="13">
    <location>
        <begin position="132"/>
        <end position="154"/>
    </location>
</feature>
<evidence type="ECO:0000259" key="14">
    <source>
        <dbReference type="Pfam" id="PF01292"/>
    </source>
</evidence>
<dbReference type="GO" id="GO:0009055">
    <property type="term" value="F:electron transfer activity"/>
    <property type="evidence" value="ECO:0007669"/>
    <property type="project" value="InterPro"/>
</dbReference>
<dbReference type="GO" id="GO:0022904">
    <property type="term" value="P:respiratory electron transport chain"/>
    <property type="evidence" value="ECO:0007669"/>
    <property type="project" value="InterPro"/>
</dbReference>
<dbReference type="KEGG" id="rgr:FZ934_15080"/>
<evidence type="ECO:0000256" key="1">
    <source>
        <dbReference type="ARBA" id="ARBA00001970"/>
    </source>
</evidence>
<feature type="domain" description="Cytochrome b561 bacterial/Ni-hydrogenase" evidence="14">
    <location>
        <begin position="9"/>
        <end position="164"/>
    </location>
</feature>
<dbReference type="OrthoDB" id="8156287at2"/>
<dbReference type="AlphaFoldDB" id="A0A5Q0CCZ1"/>
<evidence type="ECO:0000313" key="15">
    <source>
        <dbReference type="EMBL" id="QFY61609.1"/>
    </source>
</evidence>
<protein>
    <submittedName>
        <fullName evidence="15">Cytochrome b</fullName>
    </submittedName>
</protein>
<comment type="similarity">
    <text evidence="12">Belongs to the cytochrome b561 family.</text>
</comment>
<keyword evidence="5" id="KW-0349">Heme</keyword>
<evidence type="ECO:0000256" key="13">
    <source>
        <dbReference type="SAM" id="Phobius"/>
    </source>
</evidence>
<feature type="transmembrane region" description="Helical" evidence="13">
    <location>
        <begin position="52"/>
        <end position="78"/>
    </location>
</feature>
<keyword evidence="4" id="KW-1003">Cell membrane</keyword>
<evidence type="ECO:0000256" key="11">
    <source>
        <dbReference type="ARBA" id="ARBA00023136"/>
    </source>
</evidence>
<keyword evidence="10" id="KW-0408">Iron</keyword>
<keyword evidence="11 13" id="KW-0472">Membrane</keyword>
<keyword evidence="7" id="KW-0479">Metal-binding</keyword>
<dbReference type="Gene3D" id="1.20.950.20">
    <property type="entry name" value="Transmembrane di-heme cytochromes, Chain C"/>
    <property type="match status" value="1"/>
</dbReference>
<feature type="transmembrane region" description="Helical" evidence="13">
    <location>
        <begin position="15"/>
        <end position="31"/>
    </location>
</feature>
<dbReference type="Pfam" id="PF01292">
    <property type="entry name" value="Ni_hydr_CYTB"/>
    <property type="match status" value="1"/>
</dbReference>
<dbReference type="Proteomes" id="UP000326881">
    <property type="component" value="Chromosome"/>
</dbReference>
<dbReference type="SUPFAM" id="SSF81342">
    <property type="entry name" value="Transmembrane di-heme cytochromes"/>
    <property type="match status" value="1"/>
</dbReference>
<evidence type="ECO:0000256" key="9">
    <source>
        <dbReference type="ARBA" id="ARBA00022989"/>
    </source>
</evidence>
<keyword evidence="6 13" id="KW-0812">Transmembrane</keyword>
<reference evidence="15 16" key="1">
    <citation type="submission" date="2019-08" db="EMBL/GenBank/DDBJ databases">
        <title>Prosopis cineraria nodule microbiome.</title>
        <authorList>
            <person name="Ali R."/>
            <person name="Chaluvadi S.R."/>
            <person name="Wang X."/>
        </authorList>
    </citation>
    <scope>NUCLEOTIDE SEQUENCE [LARGE SCALE GENOMIC DNA]</scope>
    <source>
        <strain evidence="15 16">BG7</strain>
    </source>
</reference>
<organism evidence="15 16">
    <name type="scientific">Rhizobium grahamii</name>
    <dbReference type="NCBI Taxonomy" id="1120045"/>
    <lineage>
        <taxon>Bacteria</taxon>
        <taxon>Pseudomonadati</taxon>
        <taxon>Pseudomonadota</taxon>
        <taxon>Alphaproteobacteria</taxon>
        <taxon>Hyphomicrobiales</taxon>
        <taxon>Rhizobiaceae</taxon>
        <taxon>Rhizobium/Agrobacterium group</taxon>
        <taxon>Rhizobium</taxon>
    </lineage>
</organism>
<dbReference type="GO" id="GO:0020037">
    <property type="term" value="F:heme binding"/>
    <property type="evidence" value="ECO:0007669"/>
    <property type="project" value="TreeGrafter"/>
</dbReference>
<dbReference type="PANTHER" id="PTHR30529:SF1">
    <property type="entry name" value="CYTOCHROME B561 HOMOLOG 2"/>
    <property type="match status" value="1"/>
</dbReference>
<gene>
    <name evidence="15" type="ORF">FZ934_15080</name>
</gene>